<dbReference type="RefSeq" id="WP_223912238.1">
    <property type="nucleotide sequence ID" value="NZ_AP024238.1"/>
</dbReference>
<reference evidence="17 18" key="1">
    <citation type="journal article" date="2021" name="Microbiol. Spectr.">
        <title>A Single Bacterium Capable of Oxidation and Reduction of Iron at Circumneutral pH.</title>
        <authorList>
            <person name="Kato S."/>
            <person name="Ohkuma M."/>
        </authorList>
    </citation>
    <scope>NUCLEOTIDE SEQUENCE [LARGE SCALE GENOMIC DNA]</scope>
    <source>
        <strain evidence="17 18">MIZ03</strain>
    </source>
</reference>
<feature type="binding site" evidence="15">
    <location>
        <position position="78"/>
    </location>
    <ligand>
        <name>Zn(2+)</name>
        <dbReference type="ChEBI" id="CHEBI:29105"/>
        <label>1</label>
    </ligand>
</feature>
<dbReference type="InterPro" id="IPR050072">
    <property type="entry name" value="Peptidase_M20A"/>
</dbReference>
<dbReference type="InterPro" id="IPR036264">
    <property type="entry name" value="Bact_exopeptidase_dim_dom"/>
</dbReference>
<feature type="active site" description="Proton acceptor" evidence="15">
    <location>
        <position position="145"/>
    </location>
</feature>
<evidence type="ECO:0000256" key="13">
    <source>
        <dbReference type="ARBA" id="ARBA00031891"/>
    </source>
</evidence>
<evidence type="ECO:0000256" key="3">
    <source>
        <dbReference type="ARBA" id="ARBA00011738"/>
    </source>
</evidence>
<comment type="subunit">
    <text evidence="3 15">Homodimer.</text>
</comment>
<name>A0ABM7MMH8_9BURK</name>
<evidence type="ECO:0000256" key="6">
    <source>
        <dbReference type="ARBA" id="ARBA00022605"/>
    </source>
</evidence>
<feature type="binding site" evidence="15">
    <location>
        <position position="146"/>
    </location>
    <ligand>
        <name>Zn(2+)</name>
        <dbReference type="ChEBI" id="CHEBI:29105"/>
        <label>2</label>
    </ligand>
</feature>
<feature type="active site" evidence="15">
    <location>
        <position position="80"/>
    </location>
</feature>
<keyword evidence="18" id="KW-1185">Reference proteome</keyword>
<evidence type="ECO:0000256" key="2">
    <source>
        <dbReference type="ARBA" id="ARBA00006746"/>
    </source>
</evidence>
<evidence type="ECO:0000313" key="18">
    <source>
        <dbReference type="Proteomes" id="UP000824366"/>
    </source>
</evidence>
<dbReference type="InterPro" id="IPR005941">
    <property type="entry name" value="DapE_proteobac"/>
</dbReference>
<evidence type="ECO:0000256" key="1">
    <source>
        <dbReference type="ARBA" id="ARBA00005130"/>
    </source>
</evidence>
<feature type="binding site" evidence="15">
    <location>
        <position position="360"/>
    </location>
    <ligand>
        <name>Zn(2+)</name>
        <dbReference type="ChEBI" id="CHEBI:29105"/>
        <label>2</label>
    </ligand>
</feature>
<evidence type="ECO:0000313" key="17">
    <source>
        <dbReference type="EMBL" id="BCO27374.1"/>
    </source>
</evidence>
<comment type="similarity">
    <text evidence="2 15">Belongs to the peptidase M20A family. DapE subfamily.</text>
</comment>
<proteinExistence type="inferred from homology"/>
<evidence type="ECO:0000256" key="15">
    <source>
        <dbReference type="HAMAP-Rule" id="MF_01690"/>
    </source>
</evidence>
<dbReference type="InterPro" id="IPR011650">
    <property type="entry name" value="Peptidase_M20_dimer"/>
</dbReference>
<evidence type="ECO:0000256" key="7">
    <source>
        <dbReference type="ARBA" id="ARBA00022723"/>
    </source>
</evidence>
<dbReference type="NCBIfam" id="TIGR01246">
    <property type="entry name" value="dapE_proteo"/>
    <property type="match status" value="1"/>
</dbReference>
<keyword evidence="7 15" id="KW-0479">Metal-binding</keyword>
<dbReference type="PANTHER" id="PTHR43808">
    <property type="entry name" value="ACETYLORNITHINE DEACETYLASE"/>
    <property type="match status" value="1"/>
</dbReference>
<dbReference type="Pfam" id="PF01546">
    <property type="entry name" value="Peptidase_M20"/>
    <property type="match status" value="1"/>
</dbReference>
<keyword evidence="9 15" id="KW-0862">Zinc</keyword>
<dbReference type="EMBL" id="AP024238">
    <property type="protein sequence ID" value="BCO27374.1"/>
    <property type="molecule type" value="Genomic_DNA"/>
</dbReference>
<feature type="binding site" evidence="15">
    <location>
        <position position="111"/>
    </location>
    <ligand>
        <name>Zn(2+)</name>
        <dbReference type="ChEBI" id="CHEBI:29105"/>
        <label>2</label>
    </ligand>
</feature>
<comment type="cofactor">
    <cofactor evidence="15">
        <name>Zn(2+)</name>
        <dbReference type="ChEBI" id="CHEBI:29105"/>
    </cofactor>
    <cofactor evidence="15">
        <name>Co(2+)</name>
        <dbReference type="ChEBI" id="CHEBI:48828"/>
    </cofactor>
    <text evidence="15">Binds 2 Zn(2+) or Co(2+) ions per subunit.</text>
</comment>
<keyword evidence="12 15" id="KW-0170">Cobalt</keyword>
<dbReference type="SUPFAM" id="SSF55031">
    <property type="entry name" value="Bacterial exopeptidase dimerisation domain"/>
    <property type="match status" value="1"/>
</dbReference>
<accession>A0ABM7MMH8</accession>
<feature type="binding site" evidence="15">
    <location>
        <position position="111"/>
    </location>
    <ligand>
        <name>Zn(2+)</name>
        <dbReference type="ChEBI" id="CHEBI:29105"/>
        <label>1</label>
    </ligand>
</feature>
<dbReference type="HAMAP" id="MF_01690">
    <property type="entry name" value="DapE"/>
    <property type="match status" value="1"/>
</dbReference>
<keyword evidence="8 15" id="KW-0378">Hydrolase</keyword>
<dbReference type="Gene3D" id="3.40.630.10">
    <property type="entry name" value="Zn peptidases"/>
    <property type="match status" value="2"/>
</dbReference>
<dbReference type="InterPro" id="IPR002933">
    <property type="entry name" value="Peptidase_M20"/>
</dbReference>
<dbReference type="Pfam" id="PF07687">
    <property type="entry name" value="M20_dimer"/>
    <property type="match status" value="1"/>
</dbReference>
<sequence>MTSTLDLAKQLIACRSETPQDAQCQHIMAQRLSAVGFECHTLVSGPVDFSVTNLWAKRPATLTNQAQVATKLIVFAGHTDVVPTGPIKQWESDPFTPTERDGKLFGRGAADMKTSLAAFVVATENFVKAHPETPLSIGFLLTSDEEGPALDGTVKVCEWLQAQGETLDYCIVGEPTSVTRTGDMIKNGRRGSLSGKLTVKGVQGHIAYPHLAKNPIHLLTPALTELVGMVWDQGNTFFPPTSWQVSNIHGGTGASNVIPGTVVVDFNFRFSTESTPETLQQRLQAVLDRHELAYDLTWTLGGLPFLTTPGTLVDAVVTAIQTEVGLSPELSTSGGTSDGRFIAKICPQVIELGPPNASIHKINEHIALADIEPLTRIYQRVLENLHVQLLA</sequence>
<gene>
    <name evidence="15" type="primary">dapE</name>
    <name evidence="17" type="ORF">MIZ03_2262</name>
</gene>
<comment type="catalytic activity">
    <reaction evidence="14 15">
        <text>N-succinyl-(2S,6S)-2,6-diaminopimelate + H2O = (2S,6S)-2,6-diaminopimelate + succinate</text>
        <dbReference type="Rhea" id="RHEA:22608"/>
        <dbReference type="ChEBI" id="CHEBI:15377"/>
        <dbReference type="ChEBI" id="CHEBI:30031"/>
        <dbReference type="ChEBI" id="CHEBI:57609"/>
        <dbReference type="ChEBI" id="CHEBI:58087"/>
        <dbReference type="EC" id="3.5.1.18"/>
    </reaction>
</comment>
<dbReference type="EC" id="3.5.1.18" evidence="4 15"/>
<dbReference type="Proteomes" id="UP000824366">
    <property type="component" value="Chromosome"/>
</dbReference>
<keyword evidence="6 15" id="KW-0028">Amino-acid biosynthesis</keyword>
<comment type="pathway">
    <text evidence="1 15">Amino-acid biosynthesis; L-lysine biosynthesis via DAP pathway; LL-2,6-diaminopimelate from (S)-tetrahydrodipicolinate (succinylase route): step 3/3.</text>
</comment>
<feature type="binding site" evidence="15">
    <location>
        <position position="174"/>
    </location>
    <ligand>
        <name>Zn(2+)</name>
        <dbReference type="ChEBI" id="CHEBI:29105"/>
        <label>1</label>
    </ligand>
</feature>
<dbReference type="PANTHER" id="PTHR43808:SF31">
    <property type="entry name" value="N-ACETYL-L-CITRULLINE DEACETYLASE"/>
    <property type="match status" value="1"/>
</dbReference>
<dbReference type="NCBIfam" id="NF009557">
    <property type="entry name" value="PRK13009.1"/>
    <property type="match status" value="1"/>
</dbReference>
<keyword evidence="10 15" id="KW-0220">Diaminopimelate biosynthesis</keyword>
<evidence type="ECO:0000256" key="12">
    <source>
        <dbReference type="ARBA" id="ARBA00023285"/>
    </source>
</evidence>
<keyword evidence="11 15" id="KW-0457">Lysine biosynthesis</keyword>
<evidence type="ECO:0000256" key="11">
    <source>
        <dbReference type="ARBA" id="ARBA00023154"/>
    </source>
</evidence>
<evidence type="ECO:0000256" key="4">
    <source>
        <dbReference type="ARBA" id="ARBA00011921"/>
    </source>
</evidence>
<dbReference type="SUPFAM" id="SSF53187">
    <property type="entry name" value="Zn-dependent exopeptidases"/>
    <property type="match status" value="1"/>
</dbReference>
<evidence type="ECO:0000256" key="9">
    <source>
        <dbReference type="ARBA" id="ARBA00022833"/>
    </source>
</evidence>
<evidence type="ECO:0000256" key="10">
    <source>
        <dbReference type="ARBA" id="ARBA00022915"/>
    </source>
</evidence>
<organism evidence="17 18">
    <name type="scientific">Rhodoferax lithotrophicus</name>
    <dbReference type="NCBI Taxonomy" id="2798804"/>
    <lineage>
        <taxon>Bacteria</taxon>
        <taxon>Pseudomonadati</taxon>
        <taxon>Pseudomonadota</taxon>
        <taxon>Betaproteobacteria</taxon>
        <taxon>Burkholderiales</taxon>
        <taxon>Comamonadaceae</taxon>
        <taxon>Rhodoferax</taxon>
    </lineage>
</organism>
<evidence type="ECO:0000256" key="5">
    <source>
        <dbReference type="ARBA" id="ARBA00022391"/>
    </source>
</evidence>
<dbReference type="CDD" id="cd03891">
    <property type="entry name" value="M20_DapE_proteobac"/>
    <property type="match status" value="1"/>
</dbReference>
<comment type="function">
    <text evidence="15">Catalyzes the hydrolysis of N-succinyl-L,L-diaminopimelic acid (SDAP), forming succinate and LL-2,6-diaminopimelate (DAP), an intermediate involved in the bacterial biosynthesis of lysine and meso-diaminopimelic acid, an essential component of bacterial cell walls.</text>
</comment>
<evidence type="ECO:0000259" key="16">
    <source>
        <dbReference type="Pfam" id="PF07687"/>
    </source>
</evidence>
<feature type="domain" description="Peptidase M20 dimerisation" evidence="16">
    <location>
        <begin position="187"/>
        <end position="294"/>
    </location>
</feature>
<evidence type="ECO:0000256" key="8">
    <source>
        <dbReference type="ARBA" id="ARBA00022801"/>
    </source>
</evidence>
<protein>
    <recommendedName>
        <fullName evidence="5 15">Succinyl-diaminopimelate desuccinylase</fullName>
        <shortName evidence="15">SDAP desuccinylase</shortName>
        <ecNumber evidence="4 15">3.5.1.18</ecNumber>
    </recommendedName>
    <alternativeName>
        <fullName evidence="13 15">N-succinyl-LL-2,6-diaminoheptanedioate amidohydrolase</fullName>
    </alternativeName>
</protein>
<evidence type="ECO:0000256" key="14">
    <source>
        <dbReference type="ARBA" id="ARBA00051301"/>
    </source>
</evidence>